<name>B7X370_COMTK</name>
<evidence type="ECO:0000313" key="1">
    <source>
        <dbReference type="EMBL" id="EED70299.1"/>
    </source>
</evidence>
<proteinExistence type="predicted"/>
<evidence type="ECO:0000313" key="2">
    <source>
        <dbReference type="Proteomes" id="UP000003039"/>
    </source>
</evidence>
<sequence>MPQGLDRGRRALAKTVTVQTPACAIKIAFLRSRLSGLRRWQPLGLSGAC</sequence>
<dbReference type="AlphaFoldDB" id="B7X370"/>
<comment type="caution">
    <text evidence="1">The sequence shown here is derived from an EMBL/GenBank/DDBJ whole genome shotgun (WGS) entry which is preliminary data.</text>
</comment>
<accession>B7X370</accession>
<dbReference type="Proteomes" id="UP000003039">
    <property type="component" value="Unassembled WGS sequence"/>
</dbReference>
<reference evidence="1 2" key="1">
    <citation type="journal article" date="2004" name="Appl. Environ. Microbiol.">
        <title>Mineralization of individual congeners of linear alkylbenzenesulfonate by defined pairs of heterotrophic bacteria.</title>
        <authorList>
            <person name="Schleheck D."/>
            <person name="Knepper T.P."/>
            <person name="Fischer K."/>
            <person name="Cook A.M."/>
        </authorList>
    </citation>
    <scope>NUCLEOTIDE SEQUENCE [LARGE SCALE GENOMIC DNA]</scope>
    <source>
        <strain evidence="2">DSM 14576 / KF-1</strain>
    </source>
</reference>
<gene>
    <name evidence="1" type="ORF">CtesDRAFT_PD5247</name>
</gene>
<organism evidence="1 2">
    <name type="scientific">Comamonas testosteroni (strain DSM 14576 / KF-1)</name>
    <name type="common">Pseudomonas testosteroni</name>
    <dbReference type="NCBI Taxonomy" id="399795"/>
    <lineage>
        <taxon>Bacteria</taxon>
        <taxon>Pseudomonadati</taxon>
        <taxon>Pseudomonadota</taxon>
        <taxon>Betaproteobacteria</taxon>
        <taxon>Burkholderiales</taxon>
        <taxon>Comamonadaceae</taxon>
        <taxon>Comamonas</taxon>
    </lineage>
</organism>
<protein>
    <submittedName>
        <fullName evidence="1">Uncharacterized protein</fullName>
    </submittedName>
</protein>
<dbReference type="EMBL" id="AAUJ02000001">
    <property type="protein sequence ID" value="EED70299.1"/>
    <property type="molecule type" value="Genomic_DNA"/>
</dbReference>